<proteinExistence type="predicted"/>
<keyword evidence="1" id="KW-0472">Membrane</keyword>
<evidence type="ECO:0000313" key="3">
    <source>
        <dbReference type="Proteomes" id="UP001374535"/>
    </source>
</evidence>
<accession>A0AAQ3NPT0</accession>
<dbReference type="PANTHER" id="PTHR35475:SF1">
    <property type="entry name" value="WD REPEAT PROTEIN"/>
    <property type="match status" value="1"/>
</dbReference>
<evidence type="ECO:0000313" key="2">
    <source>
        <dbReference type="EMBL" id="WVZ13745.1"/>
    </source>
</evidence>
<keyword evidence="1" id="KW-1133">Transmembrane helix</keyword>
<dbReference type="Proteomes" id="UP001374535">
    <property type="component" value="Chromosome 4"/>
</dbReference>
<evidence type="ECO:0000256" key="1">
    <source>
        <dbReference type="SAM" id="Phobius"/>
    </source>
</evidence>
<dbReference type="AlphaFoldDB" id="A0AAQ3NPT0"/>
<feature type="transmembrane region" description="Helical" evidence="1">
    <location>
        <begin position="243"/>
        <end position="261"/>
    </location>
</feature>
<keyword evidence="3" id="KW-1185">Reference proteome</keyword>
<dbReference type="EMBL" id="CP144697">
    <property type="protein sequence ID" value="WVZ13745.1"/>
    <property type="molecule type" value="Genomic_DNA"/>
</dbReference>
<dbReference type="PANTHER" id="PTHR35475">
    <property type="entry name" value="WD REPEAT PROTEIN"/>
    <property type="match status" value="1"/>
</dbReference>
<protein>
    <submittedName>
        <fullName evidence="2">Uncharacterized protein</fullName>
    </submittedName>
</protein>
<organism evidence="2 3">
    <name type="scientific">Vigna mungo</name>
    <name type="common">Black gram</name>
    <name type="synonym">Phaseolus mungo</name>
    <dbReference type="NCBI Taxonomy" id="3915"/>
    <lineage>
        <taxon>Eukaryota</taxon>
        <taxon>Viridiplantae</taxon>
        <taxon>Streptophyta</taxon>
        <taxon>Embryophyta</taxon>
        <taxon>Tracheophyta</taxon>
        <taxon>Spermatophyta</taxon>
        <taxon>Magnoliopsida</taxon>
        <taxon>eudicotyledons</taxon>
        <taxon>Gunneridae</taxon>
        <taxon>Pentapetalae</taxon>
        <taxon>rosids</taxon>
        <taxon>fabids</taxon>
        <taxon>Fabales</taxon>
        <taxon>Fabaceae</taxon>
        <taxon>Papilionoideae</taxon>
        <taxon>50 kb inversion clade</taxon>
        <taxon>NPAAA clade</taxon>
        <taxon>indigoferoid/millettioid clade</taxon>
        <taxon>Phaseoleae</taxon>
        <taxon>Vigna</taxon>
    </lineage>
</organism>
<feature type="transmembrane region" description="Helical" evidence="1">
    <location>
        <begin position="273"/>
        <end position="293"/>
    </location>
</feature>
<reference evidence="2 3" key="1">
    <citation type="journal article" date="2023" name="Life. Sci Alliance">
        <title>Evolutionary insights into 3D genome organization and epigenetic landscape of Vigna mungo.</title>
        <authorList>
            <person name="Junaid A."/>
            <person name="Singh B."/>
            <person name="Bhatia S."/>
        </authorList>
    </citation>
    <scope>NUCLEOTIDE SEQUENCE [LARGE SCALE GENOMIC DNA]</scope>
    <source>
        <strain evidence="2">Urdbean</strain>
    </source>
</reference>
<name>A0AAQ3NPT0_VIGMU</name>
<gene>
    <name evidence="2" type="ORF">V8G54_011311</name>
</gene>
<sequence>MDGDLKTPLLVGEIEEVEATPEEVTPRTSERAKHVRTKVPEVEIHLYRQGGGPIAVFKSPLGGWEQDQIEVRDILETHGLKSVFAYNPNAGGRGVPVRFHPRNGRSMLTYRDGAVVHLDGEPKKHLYLLHIIWLSKGFGGANGSKDLEGIKNARLFRGEHRTLGCCVIGLNSFEVFISTCYPNTPAMGYLRSLFGRVVHYQLYDAGAKSWTGSYDPNENIYVIHVIFSLAESSLLQDSLIKPVTRILVGVALIIFMITLVSRDTPDWLKKFNFSGVNFPPWILACVVIVFTRMRKRTKDFLKKRGW</sequence>
<keyword evidence="1" id="KW-0812">Transmembrane</keyword>